<dbReference type="EMBL" id="FRAA01000004">
    <property type="protein sequence ID" value="SHK36914.1"/>
    <property type="molecule type" value="Genomic_DNA"/>
</dbReference>
<dbReference type="STRING" id="156994.SAMN04488028_104321"/>
<evidence type="ECO:0000313" key="2">
    <source>
        <dbReference type="EMBL" id="SHK36914.1"/>
    </source>
</evidence>
<evidence type="ECO:0000256" key="1">
    <source>
        <dbReference type="SAM" id="Phobius"/>
    </source>
</evidence>
<dbReference type="Proteomes" id="UP000184474">
    <property type="component" value="Unassembled WGS sequence"/>
</dbReference>
<keyword evidence="1" id="KW-0472">Membrane</keyword>
<keyword evidence="3" id="KW-1185">Reference proteome</keyword>
<name>A0A1M6RWN1_REIAG</name>
<dbReference type="RefSeq" id="WP_158584337.1">
    <property type="nucleotide sequence ID" value="NZ_FRAA01000004.1"/>
</dbReference>
<sequence>MNTIKLNEYGLESLAKEELQETNGGLLAALVGGFAIGVLVGWLIHGVRESNSGSGG</sequence>
<keyword evidence="1" id="KW-0812">Transmembrane</keyword>
<keyword evidence="1" id="KW-1133">Transmembrane helix</keyword>
<proteinExistence type="predicted"/>
<evidence type="ECO:0008006" key="4">
    <source>
        <dbReference type="Google" id="ProtNLM"/>
    </source>
</evidence>
<reference evidence="3" key="1">
    <citation type="submission" date="2016-11" db="EMBL/GenBank/DDBJ databases">
        <authorList>
            <person name="Varghese N."/>
            <person name="Submissions S."/>
        </authorList>
    </citation>
    <scope>NUCLEOTIDE SEQUENCE [LARGE SCALE GENOMIC DNA]</scope>
    <source>
        <strain evidence="3">DSM 26134</strain>
    </source>
</reference>
<evidence type="ECO:0000313" key="3">
    <source>
        <dbReference type="Proteomes" id="UP000184474"/>
    </source>
</evidence>
<feature type="transmembrane region" description="Helical" evidence="1">
    <location>
        <begin position="24"/>
        <end position="44"/>
    </location>
</feature>
<accession>A0A1M6RWN1</accession>
<protein>
    <recommendedName>
        <fullName evidence="4">Class IIb bacteriocin, lactobin A/cerein 7B family</fullName>
    </recommendedName>
</protein>
<dbReference type="AlphaFoldDB" id="A0A1M6RWN1"/>
<organism evidence="2 3">
    <name type="scientific">Reichenbachiella agariperforans</name>
    <dbReference type="NCBI Taxonomy" id="156994"/>
    <lineage>
        <taxon>Bacteria</taxon>
        <taxon>Pseudomonadati</taxon>
        <taxon>Bacteroidota</taxon>
        <taxon>Cytophagia</taxon>
        <taxon>Cytophagales</taxon>
        <taxon>Reichenbachiellaceae</taxon>
        <taxon>Reichenbachiella</taxon>
    </lineage>
</organism>
<gene>
    <name evidence="2" type="ORF">SAMN04488028_104321</name>
</gene>